<dbReference type="Pfam" id="PF00176">
    <property type="entry name" value="SNF2-rel_dom"/>
    <property type="match status" value="1"/>
</dbReference>
<dbReference type="PROSITE" id="PS51194">
    <property type="entry name" value="HELICASE_CTER"/>
    <property type="match status" value="1"/>
</dbReference>
<keyword evidence="5" id="KW-0067">ATP-binding</keyword>
<evidence type="ECO:0000256" key="1">
    <source>
        <dbReference type="ARBA" id="ARBA00022801"/>
    </source>
</evidence>
<keyword evidence="5" id="KW-0347">Helicase</keyword>
<dbReference type="CDD" id="cd18793">
    <property type="entry name" value="SF2_C_SNF"/>
    <property type="match status" value="1"/>
</dbReference>
<dbReference type="Gene3D" id="3.40.50.10810">
    <property type="entry name" value="Tandem AAA-ATPase domain"/>
    <property type="match status" value="1"/>
</dbReference>
<keyword evidence="1" id="KW-0378">Hydrolase</keyword>
<comment type="caution">
    <text evidence="5">The sequence shown here is derived from an EMBL/GenBank/DDBJ whole genome shotgun (WGS) entry which is preliminary data.</text>
</comment>
<dbReference type="SMART" id="SM00487">
    <property type="entry name" value="DEXDc"/>
    <property type="match status" value="1"/>
</dbReference>
<name>A0ABQ0JVP8_9BACT</name>
<dbReference type="InterPro" id="IPR025202">
    <property type="entry name" value="PLD-like_dom"/>
</dbReference>
<dbReference type="PANTHER" id="PTHR45766:SF6">
    <property type="entry name" value="SWI_SNF-RELATED MATRIX-ASSOCIATED ACTIN-DEPENDENT REGULATOR OF CHROMATIN SUBFAMILY A-LIKE PROTEIN 1"/>
    <property type="match status" value="1"/>
</dbReference>
<accession>A0ABQ0JVP8</accession>
<dbReference type="SUPFAM" id="SSF56024">
    <property type="entry name" value="Phospholipase D/nuclease"/>
    <property type="match status" value="1"/>
</dbReference>
<dbReference type="Gene3D" id="3.30.870.10">
    <property type="entry name" value="Endonuclease Chain A"/>
    <property type="match status" value="1"/>
</dbReference>
<feature type="domain" description="Helicase C-terminal" evidence="4">
    <location>
        <begin position="630"/>
        <end position="826"/>
    </location>
</feature>
<proteinExistence type="predicted"/>
<keyword evidence="5" id="KW-0547">Nucleotide-binding</keyword>
<evidence type="ECO:0000313" key="5">
    <source>
        <dbReference type="EMBL" id="GAN32687.1"/>
    </source>
</evidence>
<dbReference type="InterPro" id="IPR049730">
    <property type="entry name" value="SNF2/RAD54-like_C"/>
</dbReference>
<dbReference type="PROSITE" id="PS50035">
    <property type="entry name" value="PLD"/>
    <property type="match status" value="1"/>
</dbReference>
<dbReference type="InterPro" id="IPR001736">
    <property type="entry name" value="PLipase_D/transphosphatidylase"/>
</dbReference>
<dbReference type="GO" id="GO:0004386">
    <property type="term" value="F:helicase activity"/>
    <property type="evidence" value="ECO:0007669"/>
    <property type="project" value="UniProtKB-KW"/>
</dbReference>
<dbReference type="PANTHER" id="PTHR45766">
    <property type="entry name" value="DNA ANNEALING HELICASE AND ENDONUCLEASE ZRANB3 FAMILY MEMBER"/>
    <property type="match status" value="1"/>
</dbReference>
<sequence length="1058" mass="123086">MDPNKTDKKSFKIEDEEIKLSNRLEQKRIAKECAEWIKQKVNIKSINNTNLLHGKLYHIDNNGVEEAIMGSSNFTVKGLGLASNNNIELNLEVDSKRDRNDLKDWFYEIWNNGEIVEDVKDEVLAYLEQLYTNHCPEFIYYKTLYHIFEKLLEDQSREGLFTEKTQLTETEIWKTLFGFQKDGVKGAINKILVHYGCIIADSVGLGKTYEALAIIKYFELLNYRVLVLCPKKLRENWTVYQAHINSELNPFINDRFNYTVLCHTDLSRDRGRSGDIDLATINWGNYDLVVIDESHNFRNNTKGKRDEDNNIIRKSRYERLMSDIIKKGIQTKVLLISATPVNINLRDLRNQIYFITEDKDDTFKQSMGIHSLKETIAVAQREFTHWADHRKNPERNVKDLLERLPSSFFKLLDELTIARSRKHIQTYYKEEMNKIGSFPERGKPISIFPQIDTKGWFMSYDKLNDEISNYQLSLFNPSKYVKAEYKDFYEEKAGTKKTTQLSLFPFTQSERKHYLIGMIKVNFMKRLESSIKSFEITMDRTIKKIEYLEDRIRRFKQFQSENPELDFDDLTIDEIEDEELKEAMEVGKKLIYKLAHLKLDEWLTDLQKDKSQLSILHSTAQGITIERDVKLKELKKLIENKVKNPTLTRDRNPNKKIIVFTTFADTAEYLYDALKDWISGELKVHIALVTGGTSNCRTTFMPKGYKGQSEFNHILTNFSPVSKKRNKIASMPQDAEIDILIATDCISEGQNLQDCDYLINYDIHWNPVKIIQRFGRIDRIGSINEAVQLVNFWPTDDLNKYINLKNRVEARMALVDIAATTEDNILNTEAIKELIKDDLKYRDKQLLRLRDEVLDLEDLGKSVTLNEFTLDDFRIELSKYIEANRQVLEDAPLGLYAVVPSPSGDNTHLADYSKLDKIAKDLISRGVISCLRQKGDSSGCEKVNPLQPYFLVYVRDDGVVRYTFTRPKQILDMYHLLCTGKTVPYETLCRLFDEQTDNGNNMKAYSNLLGKAVDAIVSTYRKRVMHHLLSGRNAILPDQQSQVSETTDFELITWLVIK</sequence>
<dbReference type="InterPro" id="IPR027417">
    <property type="entry name" value="P-loop_NTPase"/>
</dbReference>
<feature type="domain" description="Helicase ATP-binding" evidence="3">
    <location>
        <begin position="188"/>
        <end position="358"/>
    </location>
</feature>
<reference evidence="6" key="1">
    <citation type="journal article" date="2015" name="Genome Announc.">
        <title>Draft Genome Sequence of an Anaerobic Ammonium-Oxidizing Bacterium, "Candidatus Brocadia sinica".</title>
        <authorList>
            <person name="Oshiki M."/>
            <person name="Shinyako-Hata K."/>
            <person name="Satoh H."/>
            <person name="Okabe S."/>
        </authorList>
    </citation>
    <scope>NUCLEOTIDE SEQUENCE [LARGE SCALE GENOMIC DNA]</scope>
    <source>
        <strain evidence="6">JPN1</strain>
    </source>
</reference>
<dbReference type="SMART" id="SM00490">
    <property type="entry name" value="HELICc"/>
    <property type="match status" value="1"/>
</dbReference>
<dbReference type="SUPFAM" id="SSF52540">
    <property type="entry name" value="P-loop containing nucleoside triphosphate hydrolases"/>
    <property type="match status" value="2"/>
</dbReference>
<evidence type="ECO:0000259" key="4">
    <source>
        <dbReference type="PROSITE" id="PS51194"/>
    </source>
</evidence>
<organism evidence="5 6">
    <name type="scientific">Candidatus Brocadia sinica JPN1</name>
    <dbReference type="NCBI Taxonomy" id="1197129"/>
    <lineage>
        <taxon>Bacteria</taxon>
        <taxon>Pseudomonadati</taxon>
        <taxon>Planctomycetota</taxon>
        <taxon>Candidatus Brocadiia</taxon>
        <taxon>Candidatus Brocadiales</taxon>
        <taxon>Candidatus Brocadiaceae</taxon>
        <taxon>Candidatus Brocadia</taxon>
    </lineage>
</organism>
<dbReference type="RefSeq" id="WP_200891700.1">
    <property type="nucleotide sequence ID" value="NZ_BAFN01000001.1"/>
</dbReference>
<gene>
    <name evidence="5" type="ORF">BROSI_A1202</name>
</gene>
<feature type="domain" description="PLD phosphodiesterase" evidence="2">
    <location>
        <begin position="48"/>
        <end position="78"/>
    </location>
</feature>
<dbReference type="PROSITE" id="PS51192">
    <property type="entry name" value="HELICASE_ATP_BIND_1"/>
    <property type="match status" value="1"/>
</dbReference>
<evidence type="ECO:0000313" key="6">
    <source>
        <dbReference type="Proteomes" id="UP000032309"/>
    </source>
</evidence>
<dbReference type="EMBL" id="BAFN01000001">
    <property type="protein sequence ID" value="GAN32687.1"/>
    <property type="molecule type" value="Genomic_DNA"/>
</dbReference>
<dbReference type="Pfam" id="PF13091">
    <property type="entry name" value="PLDc_2"/>
    <property type="match status" value="1"/>
</dbReference>
<evidence type="ECO:0000259" key="2">
    <source>
        <dbReference type="PROSITE" id="PS50035"/>
    </source>
</evidence>
<protein>
    <submittedName>
        <fullName evidence="5">ATP-dependent helicase HEPA</fullName>
    </submittedName>
</protein>
<dbReference type="InterPro" id="IPR014001">
    <property type="entry name" value="Helicase_ATP-bd"/>
</dbReference>
<dbReference type="Gene3D" id="3.40.50.300">
    <property type="entry name" value="P-loop containing nucleotide triphosphate hydrolases"/>
    <property type="match status" value="1"/>
</dbReference>
<dbReference type="InterPro" id="IPR038718">
    <property type="entry name" value="SNF2-like_sf"/>
</dbReference>
<dbReference type="Proteomes" id="UP000032309">
    <property type="component" value="Unassembled WGS sequence"/>
</dbReference>
<evidence type="ECO:0000259" key="3">
    <source>
        <dbReference type="PROSITE" id="PS51192"/>
    </source>
</evidence>
<dbReference type="InterPro" id="IPR001650">
    <property type="entry name" value="Helicase_C-like"/>
</dbReference>
<keyword evidence="6" id="KW-1185">Reference proteome</keyword>
<dbReference type="Pfam" id="PF00271">
    <property type="entry name" value="Helicase_C"/>
    <property type="match status" value="1"/>
</dbReference>
<dbReference type="InterPro" id="IPR000330">
    <property type="entry name" value="SNF2_N"/>
</dbReference>